<proteinExistence type="predicted"/>
<evidence type="ECO:0000256" key="5">
    <source>
        <dbReference type="ARBA" id="ARBA00022833"/>
    </source>
</evidence>
<feature type="domain" description="C2H2-type" evidence="11">
    <location>
        <begin position="273"/>
        <end position="302"/>
    </location>
</feature>
<dbReference type="InterPro" id="IPR013087">
    <property type="entry name" value="Znf_C2H2_type"/>
</dbReference>
<dbReference type="GO" id="GO:0008270">
    <property type="term" value="F:zinc ion binding"/>
    <property type="evidence" value="ECO:0007669"/>
    <property type="project" value="UniProtKB-KW"/>
</dbReference>
<evidence type="ECO:0000256" key="1">
    <source>
        <dbReference type="ARBA" id="ARBA00004123"/>
    </source>
</evidence>
<comment type="subcellular location">
    <subcellularLocation>
        <location evidence="1">Nucleus</location>
    </subcellularLocation>
</comment>
<comment type="caution">
    <text evidence="12">The sequence shown here is derived from an EMBL/GenBank/DDBJ whole genome shotgun (WGS) entry which is preliminary data.</text>
</comment>
<evidence type="ECO:0000256" key="8">
    <source>
        <dbReference type="ARBA" id="ARBA00023242"/>
    </source>
</evidence>
<dbReference type="Proteomes" id="UP000827284">
    <property type="component" value="Unassembled WGS sequence"/>
</dbReference>
<feature type="compositionally biased region" description="Acidic residues" evidence="10">
    <location>
        <begin position="123"/>
        <end position="136"/>
    </location>
</feature>
<dbReference type="PROSITE" id="PS50157">
    <property type="entry name" value="ZINC_FINGER_C2H2_2"/>
    <property type="match status" value="9"/>
</dbReference>
<gene>
    <name evidence="12" type="ORF">EMPS_02308</name>
</gene>
<feature type="domain" description="C2H2-type" evidence="11">
    <location>
        <begin position="473"/>
        <end position="503"/>
    </location>
</feature>
<sequence length="616" mass="69695">MTPPILADTIGSSQGPDGASSPKKRKSESAHAASPSHLSNIPAADPTDSTRPSTRNNSLSSYYESEDNDMEEHGKSPDRFHDDKQDTPKNPLSHRAARSRRSSKRTKVTGETTIPKRALHNDFDEDTESSLEEDDSDHSPFGDEDIQDKHSPFDDEESEQSSDYDSSHDDHHEEEELEDDIPSQNKTRPGKITLLKGTTKRRASAAGLQDKKYKCVYPGCDKSYTKPSRLAEHERAHTGERPFICHEPGCNAAFRRESHFAVHWIGHGSTKAFTCPQPECEKAFYTEDKLIRHLVVHDDEIARQFPDSDHAEEIIKRKPYVCTWEGGCFKRFTKHQKLKAHVCMVHEGRKPYPCTHENCDKSFQTPSKLRKHEMTHSQEKRYGCGAEGCGAFFSKWSQLQQHTKMNHKSLPCAICGKRVLKRNMAAHIKIHDSSRPEVPCQHEGCTKVFSTEQTLAAHLKKAHAETDSKEKPFRCDFDGCGKFFEYKHVLERHVNRTHINPAPQRKKRSDALDISAVDLLLGLTEEDARIKLPFACPIPDCGARYSRQHLLDRHLASRVHTEDESSMQFLEEMGDIEEATRLYEEQDIKNMINANFKGLSSSPTSTTGDVDKGGDV</sequence>
<keyword evidence="6" id="KW-0805">Transcription regulation</keyword>
<feature type="domain" description="C2H2-type" evidence="11">
    <location>
        <begin position="438"/>
        <end position="472"/>
    </location>
</feature>
<evidence type="ECO:0000256" key="9">
    <source>
        <dbReference type="PROSITE-ProRule" id="PRU00042"/>
    </source>
</evidence>
<keyword evidence="8" id="KW-0539">Nucleus</keyword>
<dbReference type="Pfam" id="PF00096">
    <property type="entry name" value="zf-C2H2"/>
    <property type="match status" value="2"/>
</dbReference>
<dbReference type="PANTHER" id="PTHR24393">
    <property type="entry name" value="ZINC FINGER PROTEIN"/>
    <property type="match status" value="1"/>
</dbReference>
<dbReference type="SMART" id="SM00355">
    <property type="entry name" value="ZnF_C2H2"/>
    <property type="match status" value="10"/>
</dbReference>
<dbReference type="PROSITE" id="PS00028">
    <property type="entry name" value="ZINC_FINGER_C2H2_1"/>
    <property type="match status" value="8"/>
</dbReference>
<feature type="region of interest" description="Disordered" evidence="10">
    <location>
        <begin position="596"/>
        <end position="616"/>
    </location>
</feature>
<dbReference type="FunFam" id="3.30.160.60:FF:000032">
    <property type="entry name" value="Krueppel-like factor 4"/>
    <property type="match status" value="1"/>
</dbReference>
<evidence type="ECO:0000259" key="11">
    <source>
        <dbReference type="PROSITE" id="PS50157"/>
    </source>
</evidence>
<feature type="domain" description="C2H2-type" evidence="11">
    <location>
        <begin position="382"/>
        <end position="407"/>
    </location>
</feature>
<keyword evidence="4 9" id="KW-0863">Zinc-finger</keyword>
<evidence type="ECO:0000256" key="7">
    <source>
        <dbReference type="ARBA" id="ARBA00023163"/>
    </source>
</evidence>
<feature type="domain" description="C2H2-type" evidence="11">
    <location>
        <begin position="320"/>
        <end position="351"/>
    </location>
</feature>
<organism evidence="12 13">
    <name type="scientific">Entomortierella parvispora</name>
    <dbReference type="NCBI Taxonomy" id="205924"/>
    <lineage>
        <taxon>Eukaryota</taxon>
        <taxon>Fungi</taxon>
        <taxon>Fungi incertae sedis</taxon>
        <taxon>Mucoromycota</taxon>
        <taxon>Mortierellomycotina</taxon>
        <taxon>Mortierellomycetes</taxon>
        <taxon>Mortierellales</taxon>
        <taxon>Mortierellaceae</taxon>
        <taxon>Entomortierella</taxon>
    </lineage>
</organism>
<dbReference type="PANTHER" id="PTHR24393:SF34">
    <property type="entry name" value="PR_SET DOMAIN 13"/>
    <property type="match status" value="1"/>
</dbReference>
<feature type="compositionally biased region" description="Polar residues" evidence="10">
    <location>
        <begin position="598"/>
        <end position="608"/>
    </location>
</feature>
<dbReference type="InterPro" id="IPR036236">
    <property type="entry name" value="Znf_C2H2_sf"/>
</dbReference>
<feature type="domain" description="C2H2-type" evidence="11">
    <location>
        <begin position="243"/>
        <end position="272"/>
    </location>
</feature>
<evidence type="ECO:0000256" key="10">
    <source>
        <dbReference type="SAM" id="MobiDB-lite"/>
    </source>
</evidence>
<dbReference type="FunFam" id="3.30.160.60:FF:001102">
    <property type="entry name" value="Transcription factor IIIA"/>
    <property type="match status" value="1"/>
</dbReference>
<dbReference type="GO" id="GO:0000978">
    <property type="term" value="F:RNA polymerase II cis-regulatory region sequence-specific DNA binding"/>
    <property type="evidence" value="ECO:0007669"/>
    <property type="project" value="TreeGrafter"/>
</dbReference>
<evidence type="ECO:0000256" key="4">
    <source>
        <dbReference type="ARBA" id="ARBA00022771"/>
    </source>
</evidence>
<reference evidence="12" key="2">
    <citation type="journal article" date="2022" name="Microbiol. Resour. Announc.">
        <title>Whole-Genome Sequence of Entomortierella parvispora E1425, a Mucoromycotan Fungus Associated with Burkholderiaceae-Related Endosymbiotic Bacteria.</title>
        <authorList>
            <person name="Herlambang A."/>
            <person name="Guo Y."/>
            <person name="Takashima Y."/>
            <person name="Narisawa K."/>
            <person name="Ohta H."/>
            <person name="Nishizawa T."/>
        </authorList>
    </citation>
    <scope>NUCLEOTIDE SEQUENCE</scope>
    <source>
        <strain evidence="12">E1425</strain>
    </source>
</reference>
<name>A0A9P3H4H5_9FUNG</name>
<protein>
    <submittedName>
        <fullName evidence="12">General transcription factor IIIA</fullName>
    </submittedName>
</protein>
<dbReference type="EMBL" id="BQFW01000003">
    <property type="protein sequence ID" value="GJJ69959.1"/>
    <property type="molecule type" value="Genomic_DNA"/>
</dbReference>
<evidence type="ECO:0000313" key="12">
    <source>
        <dbReference type="EMBL" id="GJJ69959.1"/>
    </source>
</evidence>
<feature type="compositionally biased region" description="Polar residues" evidence="10">
    <location>
        <begin position="47"/>
        <end position="63"/>
    </location>
</feature>
<feature type="compositionally biased region" description="Basic and acidic residues" evidence="10">
    <location>
        <begin position="137"/>
        <end position="153"/>
    </location>
</feature>
<dbReference type="GO" id="GO:0001228">
    <property type="term" value="F:DNA-binding transcription activator activity, RNA polymerase II-specific"/>
    <property type="evidence" value="ECO:0007669"/>
    <property type="project" value="TreeGrafter"/>
</dbReference>
<accession>A0A9P3H4H5</accession>
<dbReference type="AlphaFoldDB" id="A0A9P3H4H5"/>
<keyword evidence="5" id="KW-0862">Zinc</keyword>
<keyword evidence="7" id="KW-0804">Transcription</keyword>
<dbReference type="Gene3D" id="3.30.160.60">
    <property type="entry name" value="Classic Zinc Finger"/>
    <property type="match status" value="9"/>
</dbReference>
<keyword evidence="3" id="KW-0677">Repeat</keyword>
<feature type="domain" description="C2H2-type" evidence="11">
    <location>
        <begin position="534"/>
        <end position="565"/>
    </location>
</feature>
<evidence type="ECO:0000313" key="13">
    <source>
        <dbReference type="Proteomes" id="UP000827284"/>
    </source>
</evidence>
<feature type="domain" description="C2H2-type" evidence="11">
    <location>
        <begin position="213"/>
        <end position="242"/>
    </location>
</feature>
<reference evidence="12" key="1">
    <citation type="submission" date="2021-11" db="EMBL/GenBank/DDBJ databases">
        <authorList>
            <person name="Herlambang A."/>
            <person name="Guo Y."/>
            <person name="Takashima Y."/>
            <person name="Nishizawa T."/>
        </authorList>
    </citation>
    <scope>NUCLEOTIDE SEQUENCE</scope>
    <source>
        <strain evidence="12">E1425</strain>
    </source>
</reference>
<dbReference type="GO" id="GO:0005634">
    <property type="term" value="C:nucleus"/>
    <property type="evidence" value="ECO:0007669"/>
    <property type="project" value="UniProtKB-SubCell"/>
</dbReference>
<evidence type="ECO:0000256" key="2">
    <source>
        <dbReference type="ARBA" id="ARBA00022723"/>
    </source>
</evidence>
<keyword evidence="2" id="KW-0479">Metal-binding</keyword>
<feature type="region of interest" description="Disordered" evidence="10">
    <location>
        <begin position="1"/>
        <end position="192"/>
    </location>
</feature>
<evidence type="ECO:0000256" key="3">
    <source>
        <dbReference type="ARBA" id="ARBA00022737"/>
    </source>
</evidence>
<dbReference type="SUPFAM" id="SSF57667">
    <property type="entry name" value="beta-beta-alpha zinc fingers"/>
    <property type="match status" value="5"/>
</dbReference>
<feature type="compositionally biased region" description="Basic residues" evidence="10">
    <location>
        <begin position="95"/>
        <end position="107"/>
    </location>
</feature>
<feature type="domain" description="C2H2-type" evidence="11">
    <location>
        <begin position="352"/>
        <end position="381"/>
    </location>
</feature>
<evidence type="ECO:0000256" key="6">
    <source>
        <dbReference type="ARBA" id="ARBA00023015"/>
    </source>
</evidence>
<keyword evidence="13" id="KW-1185">Reference proteome</keyword>
<feature type="compositionally biased region" description="Acidic residues" evidence="10">
    <location>
        <begin position="172"/>
        <end position="181"/>
    </location>
</feature>
<dbReference type="OrthoDB" id="427030at2759"/>
<feature type="compositionally biased region" description="Basic and acidic residues" evidence="10">
    <location>
        <begin position="71"/>
        <end position="87"/>
    </location>
</feature>